<dbReference type="OMA" id="ENTPCAD"/>
<evidence type="ECO:0000313" key="3">
    <source>
        <dbReference type="Proteomes" id="UP000030746"/>
    </source>
</evidence>
<dbReference type="PROSITE" id="PS50041">
    <property type="entry name" value="C_TYPE_LECTIN_2"/>
    <property type="match status" value="1"/>
</dbReference>
<dbReference type="CTD" id="20247613"/>
<proteinExistence type="predicted"/>
<dbReference type="HOGENOM" id="CLU_700746_0_0_1"/>
<organism evidence="2 3">
    <name type="scientific">Lottia gigantea</name>
    <name type="common">Giant owl limpet</name>
    <dbReference type="NCBI Taxonomy" id="225164"/>
    <lineage>
        <taxon>Eukaryota</taxon>
        <taxon>Metazoa</taxon>
        <taxon>Spiralia</taxon>
        <taxon>Lophotrochozoa</taxon>
        <taxon>Mollusca</taxon>
        <taxon>Gastropoda</taxon>
        <taxon>Patellogastropoda</taxon>
        <taxon>Lottioidea</taxon>
        <taxon>Lottiidae</taxon>
        <taxon>Lottia</taxon>
    </lineage>
</organism>
<dbReference type="Proteomes" id="UP000030746">
    <property type="component" value="Unassembled WGS sequence"/>
</dbReference>
<dbReference type="InterPro" id="IPR016187">
    <property type="entry name" value="CTDL_fold"/>
</dbReference>
<dbReference type="OrthoDB" id="6051775at2759"/>
<dbReference type="InterPro" id="IPR001304">
    <property type="entry name" value="C-type_lectin-like"/>
</dbReference>
<evidence type="ECO:0000259" key="1">
    <source>
        <dbReference type="PROSITE" id="PS50041"/>
    </source>
</evidence>
<evidence type="ECO:0000313" key="2">
    <source>
        <dbReference type="EMBL" id="ESO97674.1"/>
    </source>
</evidence>
<dbReference type="AlphaFoldDB" id="V4C7J9"/>
<sequence>MADESDSDIEFKTILKTHNTSNIQTLRLINAFPMIIELIFVASFKNDTRIQSIHLSRLNQENVEAYVKSYNTTVWFGLNDAKIEGTYMNADGTSQGHFRYFAADAGLSASEDFFALLPQQYYRWSELSGTNLLPYLCQVSQSASPRTEELCGVKNAGKVLSGSDQCYAILDKKSSFGEAEYDCYRMFGVLAPVPDSATENEIREHIIRYGSPMDYWVNKKKEGSSRIYALVYNQMFYQKDFSSNTQHGVVCLLDTLSAAKPCTTGWRRYGDHCYLYTGVVEPDFSKAQTLCKSDSTSLVSIESEQENSDVLTLVKEVSSKSPSVFLGLKYNSSQNKFNWSDGSAVTYTNWAKGQGVDAVASNGECSRLLSNGQWKNKKCSKTNAHIVCKANVAS</sequence>
<name>V4C7J9_LOTGI</name>
<accession>V4C7J9</accession>
<reference evidence="2 3" key="1">
    <citation type="journal article" date="2013" name="Nature">
        <title>Insights into bilaterian evolution from three spiralian genomes.</title>
        <authorList>
            <person name="Simakov O."/>
            <person name="Marletaz F."/>
            <person name="Cho S.J."/>
            <person name="Edsinger-Gonzales E."/>
            <person name="Havlak P."/>
            <person name="Hellsten U."/>
            <person name="Kuo D.H."/>
            <person name="Larsson T."/>
            <person name="Lv J."/>
            <person name="Arendt D."/>
            <person name="Savage R."/>
            <person name="Osoegawa K."/>
            <person name="de Jong P."/>
            <person name="Grimwood J."/>
            <person name="Chapman J.A."/>
            <person name="Shapiro H."/>
            <person name="Aerts A."/>
            <person name="Otillar R.P."/>
            <person name="Terry A.Y."/>
            <person name="Boore J.L."/>
            <person name="Grigoriev I.V."/>
            <person name="Lindberg D.R."/>
            <person name="Seaver E.C."/>
            <person name="Weisblat D.A."/>
            <person name="Putnam N.H."/>
            <person name="Rokhsar D.S."/>
        </authorList>
    </citation>
    <scope>NUCLEOTIDE SEQUENCE [LARGE SCALE GENOMIC DNA]</scope>
</reference>
<dbReference type="InterPro" id="IPR016186">
    <property type="entry name" value="C-type_lectin-like/link_sf"/>
</dbReference>
<protein>
    <recommendedName>
        <fullName evidence="1">C-type lectin domain-containing protein</fullName>
    </recommendedName>
</protein>
<dbReference type="Pfam" id="PF00059">
    <property type="entry name" value="Lectin_C"/>
    <property type="match status" value="1"/>
</dbReference>
<dbReference type="SMART" id="SM00034">
    <property type="entry name" value="CLECT"/>
    <property type="match status" value="1"/>
</dbReference>
<dbReference type="KEGG" id="lgi:LOTGIDRAFT_228277"/>
<gene>
    <name evidence="2" type="ORF">LOTGIDRAFT_228277</name>
</gene>
<dbReference type="CDD" id="cd00037">
    <property type="entry name" value="CLECT"/>
    <property type="match status" value="3"/>
</dbReference>
<feature type="domain" description="C-type lectin" evidence="1">
    <location>
        <begin position="269"/>
        <end position="388"/>
    </location>
</feature>
<dbReference type="PANTHER" id="PTHR22803">
    <property type="entry name" value="MANNOSE, PHOSPHOLIPASE, LECTIN RECEPTOR RELATED"/>
    <property type="match status" value="1"/>
</dbReference>
<dbReference type="CDD" id="cd00590">
    <property type="entry name" value="RRM_SF"/>
    <property type="match status" value="1"/>
</dbReference>
<dbReference type="Gene3D" id="3.10.100.10">
    <property type="entry name" value="Mannose-Binding Protein A, subunit A"/>
    <property type="match status" value="2"/>
</dbReference>
<dbReference type="GeneID" id="20247613"/>
<dbReference type="SUPFAM" id="SSF56436">
    <property type="entry name" value="C-type lectin-like"/>
    <property type="match status" value="3"/>
</dbReference>
<keyword evidence="3" id="KW-1185">Reference proteome</keyword>
<dbReference type="RefSeq" id="XP_009051530.1">
    <property type="nucleotide sequence ID" value="XM_009053282.1"/>
</dbReference>
<dbReference type="InterPro" id="IPR050111">
    <property type="entry name" value="C-type_lectin/snaclec_domain"/>
</dbReference>
<dbReference type="EMBL" id="KB201304">
    <property type="protein sequence ID" value="ESO97674.1"/>
    <property type="molecule type" value="Genomic_DNA"/>
</dbReference>